<feature type="compositionally biased region" description="Low complexity" evidence="1">
    <location>
        <begin position="121"/>
        <end position="133"/>
    </location>
</feature>
<organism evidence="2 3">
    <name type="scientific">Aspergillus flavus (strain ATCC 200026 / FGSC A1120 / IAM 13836 / NRRL 3357 / JCM 12722 / SRRC 167)</name>
    <dbReference type="NCBI Taxonomy" id="332952"/>
    <lineage>
        <taxon>Eukaryota</taxon>
        <taxon>Fungi</taxon>
        <taxon>Dikarya</taxon>
        <taxon>Ascomycota</taxon>
        <taxon>Pezizomycotina</taxon>
        <taxon>Eurotiomycetes</taxon>
        <taxon>Eurotiomycetidae</taxon>
        <taxon>Eurotiales</taxon>
        <taxon>Aspergillaceae</taxon>
        <taxon>Aspergillus</taxon>
        <taxon>Aspergillus subgen. Circumdati</taxon>
    </lineage>
</organism>
<dbReference type="AlphaFoldDB" id="A0A7U2MLC7"/>
<accession>A0A7U2MLC7</accession>
<feature type="region of interest" description="Disordered" evidence="1">
    <location>
        <begin position="121"/>
        <end position="168"/>
    </location>
</feature>
<keyword evidence="3" id="KW-1185">Reference proteome</keyword>
<dbReference type="EMBL" id="CP044620">
    <property type="protein sequence ID" value="QRD85809.1"/>
    <property type="molecule type" value="Genomic_DNA"/>
</dbReference>
<dbReference type="Proteomes" id="UP000596276">
    <property type="component" value="Chromosome 3"/>
</dbReference>
<evidence type="ECO:0000313" key="3">
    <source>
        <dbReference type="Proteomes" id="UP000596276"/>
    </source>
</evidence>
<name>A0A7U2MLC7_ASPFN</name>
<evidence type="ECO:0000313" key="2">
    <source>
        <dbReference type="EMBL" id="QRD85809.1"/>
    </source>
</evidence>
<protein>
    <submittedName>
        <fullName evidence="2">Uncharacterized protein</fullName>
    </submittedName>
</protein>
<gene>
    <name evidence="2" type="ORF">F9C07_1393570</name>
</gene>
<proteinExistence type="predicted"/>
<evidence type="ECO:0000256" key="1">
    <source>
        <dbReference type="SAM" id="MobiDB-lite"/>
    </source>
</evidence>
<reference evidence="3" key="1">
    <citation type="journal article" date="2021" name="G3 (Bethesda)">
        <title>Chromosome assembled and annotated genome sequence of Aspergillus flavus NRRL 3357.</title>
        <authorList>
            <person name="Skerker J.M."/>
            <person name="Pianalto K.M."/>
            <person name="Mondo S.J."/>
            <person name="Yang K."/>
            <person name="Arkin A.P."/>
            <person name="Keller N.P."/>
            <person name="Grigoriev I.V."/>
            <person name="Louise Glass N.L."/>
        </authorList>
    </citation>
    <scope>NUCLEOTIDE SEQUENCE [LARGE SCALE GENOMIC DNA]</scope>
    <source>
        <strain evidence="3">ATCC 200026 / FGSC A1120 / IAM 13836 / NRRL 3357 / JCM 12722 / SRRC 167</strain>
    </source>
</reference>
<sequence>MDKPPELKSEWETALRGAGLEGKTLQSLDLLSASKINIEQFLLLKKHYDACFFNPDHVGLGGPIKQANEILANYKDFANYRSVLTPRRTTASNHTIPDLGTFSLVEDFQADVQGLQKPVIQSSNVQFSPSPSSGRTRAKVKAKSIQQREGPGQGAPETPSKPPKGLFHGRGMTMMMEEGEDLDLDIGGLNLAEAPTRPMKISPYPPAPKEASILLERTDDEETVVFPS</sequence>